<evidence type="ECO:0000256" key="2">
    <source>
        <dbReference type="ARBA" id="ARBA00009360"/>
    </source>
</evidence>
<proteinExistence type="inferred from homology"/>
<organism evidence="8 9">
    <name type="scientific">Marasmius tenuissimus</name>
    <dbReference type="NCBI Taxonomy" id="585030"/>
    <lineage>
        <taxon>Eukaryota</taxon>
        <taxon>Fungi</taxon>
        <taxon>Dikarya</taxon>
        <taxon>Basidiomycota</taxon>
        <taxon>Agaricomycotina</taxon>
        <taxon>Agaricomycetes</taxon>
        <taxon>Agaricomycetidae</taxon>
        <taxon>Agaricales</taxon>
        <taxon>Marasmiineae</taxon>
        <taxon>Marasmiaceae</taxon>
        <taxon>Marasmius</taxon>
    </lineage>
</organism>
<dbReference type="Pfam" id="PF09812">
    <property type="entry name" value="MRP-L28"/>
    <property type="match status" value="1"/>
</dbReference>
<evidence type="ECO:0000256" key="6">
    <source>
        <dbReference type="ARBA" id="ARBA00023274"/>
    </source>
</evidence>
<evidence type="ECO:0000256" key="1">
    <source>
        <dbReference type="ARBA" id="ARBA00004173"/>
    </source>
</evidence>
<dbReference type="InterPro" id="IPR042831">
    <property type="entry name" value="Ribosomal_mL40_fung"/>
</dbReference>
<dbReference type="EMBL" id="JBBXMP010000034">
    <property type="protein sequence ID" value="KAL0066581.1"/>
    <property type="molecule type" value="Genomic_DNA"/>
</dbReference>
<evidence type="ECO:0000256" key="5">
    <source>
        <dbReference type="ARBA" id="ARBA00023128"/>
    </source>
</evidence>
<keyword evidence="3" id="KW-0809">Transit peptide</keyword>
<comment type="similarity">
    <text evidence="2">Belongs to the mitochondrion-specific ribosomal protein mL40 family.</text>
</comment>
<comment type="caution">
    <text evidence="8">The sequence shown here is derived from an EMBL/GenBank/DDBJ whole genome shotgun (WGS) entry which is preliminary data.</text>
</comment>
<dbReference type="Proteomes" id="UP001437256">
    <property type="component" value="Unassembled WGS sequence"/>
</dbReference>
<evidence type="ECO:0000256" key="4">
    <source>
        <dbReference type="ARBA" id="ARBA00022980"/>
    </source>
</evidence>
<dbReference type="PANTHER" id="PTHR39150:SF1">
    <property type="entry name" value="LARGE RIBOSOMAL SUBUNIT PROTEIN ML40"/>
    <property type="match status" value="1"/>
</dbReference>
<evidence type="ECO:0000313" key="8">
    <source>
        <dbReference type="EMBL" id="KAL0066581.1"/>
    </source>
</evidence>
<reference evidence="8 9" key="1">
    <citation type="submission" date="2024-05" db="EMBL/GenBank/DDBJ databases">
        <title>A draft genome resource for the thread blight pathogen Marasmius tenuissimus strain MS-2.</title>
        <authorList>
            <person name="Yulfo-Soto G.E."/>
            <person name="Baruah I.K."/>
            <person name="Amoako-Attah I."/>
            <person name="Bukari Y."/>
            <person name="Meinhardt L.W."/>
            <person name="Bailey B.A."/>
            <person name="Cohen S.P."/>
        </authorList>
    </citation>
    <scope>NUCLEOTIDE SEQUENCE [LARGE SCALE GENOMIC DNA]</scope>
    <source>
        <strain evidence="8 9">MS-2</strain>
    </source>
</reference>
<dbReference type="InterPro" id="IPR019192">
    <property type="entry name" value="Ribosomal_mL40"/>
</dbReference>
<keyword evidence="6" id="KW-0687">Ribonucleoprotein</keyword>
<keyword evidence="4" id="KW-0689">Ribosomal protein</keyword>
<gene>
    <name evidence="8" type="ORF">AAF712_006384</name>
</gene>
<protein>
    <recommendedName>
        <fullName evidence="7">Large ribosomal subunit protein mL40</fullName>
    </recommendedName>
</protein>
<sequence length="188" mass="22143">MSASLFSVNASRQTILRVQNTSVRCYARKVEAGMDPRRTNLHRALYPGNMRNRPTPTGTWRPNVGETVQRAIPSVQAHETIERAWLLHRRHVRKRREEELERKFDCMKQAMDELAKIDSHLYYEANKPSDPRVRTPEDQEVMKRMKAPEARAYDARVRGLFPREMRIPTDTPSRNGWNYDYNPVKRPI</sequence>
<dbReference type="PANTHER" id="PTHR39150">
    <property type="entry name" value="54S RIBOSOMAL PROTEIN L28, MITOCHONDRIAL"/>
    <property type="match status" value="1"/>
</dbReference>
<keyword evidence="9" id="KW-1185">Reference proteome</keyword>
<accession>A0ABR2ZY98</accession>
<name>A0ABR2ZY98_9AGAR</name>
<dbReference type="Gene3D" id="6.10.250.3440">
    <property type="match status" value="1"/>
</dbReference>
<keyword evidence="5" id="KW-0496">Mitochondrion</keyword>
<evidence type="ECO:0000256" key="3">
    <source>
        <dbReference type="ARBA" id="ARBA00022946"/>
    </source>
</evidence>
<comment type="subcellular location">
    <subcellularLocation>
        <location evidence="1">Mitochondrion</location>
    </subcellularLocation>
</comment>
<evidence type="ECO:0000256" key="7">
    <source>
        <dbReference type="ARBA" id="ARBA00035192"/>
    </source>
</evidence>
<evidence type="ECO:0000313" key="9">
    <source>
        <dbReference type="Proteomes" id="UP001437256"/>
    </source>
</evidence>